<accession>A0AAD4T1I4</accession>
<reference evidence="1" key="1">
    <citation type="submission" date="2022-04" db="EMBL/GenBank/DDBJ databases">
        <title>A functionally conserved STORR gene fusion in Papaver species that diverged 16.8 million years ago.</title>
        <authorList>
            <person name="Catania T."/>
        </authorList>
    </citation>
    <scope>NUCLEOTIDE SEQUENCE</scope>
    <source>
        <strain evidence="1">S-188037</strain>
    </source>
</reference>
<keyword evidence="2" id="KW-1185">Reference proteome</keyword>
<name>A0AAD4T1I4_9MAGN</name>
<proteinExistence type="predicted"/>
<gene>
    <name evidence="1" type="ORF">MKW98_016704</name>
</gene>
<dbReference type="AlphaFoldDB" id="A0AAD4T1I4"/>
<dbReference type="EMBL" id="JAJJMB010007429">
    <property type="protein sequence ID" value="KAI3930293.1"/>
    <property type="molecule type" value="Genomic_DNA"/>
</dbReference>
<organism evidence="1 2">
    <name type="scientific">Papaver atlanticum</name>
    <dbReference type="NCBI Taxonomy" id="357466"/>
    <lineage>
        <taxon>Eukaryota</taxon>
        <taxon>Viridiplantae</taxon>
        <taxon>Streptophyta</taxon>
        <taxon>Embryophyta</taxon>
        <taxon>Tracheophyta</taxon>
        <taxon>Spermatophyta</taxon>
        <taxon>Magnoliopsida</taxon>
        <taxon>Ranunculales</taxon>
        <taxon>Papaveraceae</taxon>
        <taxon>Papaveroideae</taxon>
        <taxon>Papaver</taxon>
    </lineage>
</organism>
<evidence type="ECO:0000313" key="2">
    <source>
        <dbReference type="Proteomes" id="UP001202328"/>
    </source>
</evidence>
<comment type="caution">
    <text evidence="1">The sequence shown here is derived from an EMBL/GenBank/DDBJ whole genome shotgun (WGS) entry which is preliminary data.</text>
</comment>
<protein>
    <submittedName>
        <fullName evidence="1">Uncharacterized protein</fullName>
    </submittedName>
</protein>
<feature type="non-terminal residue" evidence="1">
    <location>
        <position position="1"/>
    </location>
</feature>
<evidence type="ECO:0000313" key="1">
    <source>
        <dbReference type="EMBL" id="KAI3930293.1"/>
    </source>
</evidence>
<sequence>MQFNLFVDEACCQVERNEHCVCEMGVLSYITSLWMKLAARFRDLSAMFAKWVCYLIFQGLQPLLLEWNSTSRENLFTL</sequence>
<dbReference type="Proteomes" id="UP001202328">
    <property type="component" value="Unassembled WGS sequence"/>
</dbReference>